<evidence type="ECO:0000256" key="3">
    <source>
        <dbReference type="ARBA" id="ARBA00022801"/>
    </source>
</evidence>
<dbReference type="InterPro" id="IPR023343">
    <property type="entry name" value="Penicillin_amidase_dom1"/>
</dbReference>
<dbReference type="GO" id="GO:0017000">
    <property type="term" value="P:antibiotic biosynthetic process"/>
    <property type="evidence" value="ECO:0007669"/>
    <property type="project" value="InterPro"/>
</dbReference>
<evidence type="ECO:0000313" key="8">
    <source>
        <dbReference type="Proteomes" id="UP001165679"/>
    </source>
</evidence>
<organism evidence="7 8">
    <name type="scientific">Limobrevibacterium gyesilva</name>
    <dbReference type="NCBI Taxonomy" id="2991712"/>
    <lineage>
        <taxon>Bacteria</taxon>
        <taxon>Pseudomonadati</taxon>
        <taxon>Pseudomonadota</taxon>
        <taxon>Alphaproteobacteria</taxon>
        <taxon>Acetobacterales</taxon>
        <taxon>Acetobacteraceae</taxon>
        <taxon>Limobrevibacterium</taxon>
    </lineage>
</organism>
<reference evidence="7" key="2">
    <citation type="submission" date="2022-10" db="EMBL/GenBank/DDBJ databases">
        <authorList>
            <person name="Trinh H.N."/>
        </authorList>
    </citation>
    <scope>NUCLEOTIDE SEQUENCE</scope>
    <source>
        <strain evidence="7">RN2-1</strain>
    </source>
</reference>
<comment type="cofactor">
    <cofactor evidence="6">
        <name>Ca(2+)</name>
        <dbReference type="ChEBI" id="CHEBI:29108"/>
    </cofactor>
    <text evidence="6">Binds 1 Ca(2+) ion per dimer.</text>
</comment>
<reference evidence="7" key="1">
    <citation type="submission" date="2022-09" db="EMBL/GenBank/DDBJ databases">
        <title>Rhodovastum sp. nov. RN2-1 isolated from soil in Seongnam, South Korea.</title>
        <authorList>
            <person name="Le N.T."/>
        </authorList>
    </citation>
    <scope>NUCLEOTIDE SEQUENCE</scope>
    <source>
        <strain evidence="7">RN2-1</strain>
    </source>
</reference>
<evidence type="ECO:0000256" key="1">
    <source>
        <dbReference type="ARBA" id="ARBA00006586"/>
    </source>
</evidence>
<evidence type="ECO:0000313" key="7">
    <source>
        <dbReference type="EMBL" id="MCW3475284.1"/>
    </source>
</evidence>
<evidence type="ECO:0000256" key="6">
    <source>
        <dbReference type="PIRSR" id="PIRSR001227-2"/>
    </source>
</evidence>
<evidence type="ECO:0000256" key="5">
    <source>
        <dbReference type="PIRSR" id="PIRSR001227-1"/>
    </source>
</evidence>
<feature type="binding site" evidence="6">
    <location>
        <position position="323"/>
    </location>
    <ligand>
        <name>Ca(2+)</name>
        <dbReference type="ChEBI" id="CHEBI:29108"/>
    </ligand>
</feature>
<protein>
    <submittedName>
        <fullName evidence="7">Penicillin acylase family protein</fullName>
    </submittedName>
</protein>
<dbReference type="Pfam" id="PF01804">
    <property type="entry name" value="Penicil_amidase"/>
    <property type="match status" value="1"/>
</dbReference>
<dbReference type="Gene3D" id="1.10.1400.10">
    <property type="match status" value="1"/>
</dbReference>
<keyword evidence="4" id="KW-0865">Zymogen</keyword>
<dbReference type="Gene3D" id="1.10.439.10">
    <property type="entry name" value="Penicillin Amidohydrolase, domain 1"/>
    <property type="match status" value="1"/>
</dbReference>
<keyword evidence="2" id="KW-0732">Signal</keyword>
<dbReference type="InterPro" id="IPR029055">
    <property type="entry name" value="Ntn_hydrolases_N"/>
</dbReference>
<evidence type="ECO:0000256" key="4">
    <source>
        <dbReference type="ARBA" id="ARBA00023145"/>
    </source>
</evidence>
<dbReference type="CDD" id="cd03747">
    <property type="entry name" value="Ntn_PGA_like"/>
    <property type="match status" value="1"/>
</dbReference>
<dbReference type="AlphaFoldDB" id="A0AA41YKX9"/>
<dbReference type="Gene3D" id="3.60.20.10">
    <property type="entry name" value="Glutamine Phosphoribosylpyrophosphate, subunit 1, domain 1"/>
    <property type="match status" value="1"/>
</dbReference>
<dbReference type="PIRSF" id="PIRSF001227">
    <property type="entry name" value="Pen_acylase"/>
    <property type="match status" value="1"/>
</dbReference>
<dbReference type="Gene3D" id="2.30.120.10">
    <property type="match status" value="1"/>
</dbReference>
<comment type="caution">
    <text evidence="7">The sequence shown here is derived from an EMBL/GenBank/DDBJ whole genome shotgun (WGS) entry which is preliminary data.</text>
</comment>
<proteinExistence type="inferred from homology"/>
<dbReference type="PANTHER" id="PTHR34218">
    <property type="entry name" value="PEPTIDASE S45 PENICILLIN AMIDASE"/>
    <property type="match status" value="1"/>
</dbReference>
<accession>A0AA41YKX9</accession>
<dbReference type="RefSeq" id="WP_264713977.1">
    <property type="nucleotide sequence ID" value="NZ_JAPDNT010000007.1"/>
</dbReference>
<comment type="similarity">
    <text evidence="1">Belongs to the peptidase S45 family.</text>
</comment>
<evidence type="ECO:0000256" key="2">
    <source>
        <dbReference type="ARBA" id="ARBA00022729"/>
    </source>
</evidence>
<keyword evidence="8" id="KW-1185">Reference proteome</keyword>
<name>A0AA41YKX9_9PROT</name>
<keyword evidence="6" id="KW-0479">Metal-binding</keyword>
<gene>
    <name evidence="7" type="ORF">OL599_11945</name>
</gene>
<dbReference type="InterPro" id="IPR043146">
    <property type="entry name" value="Penicillin_amidase_N_B-knob"/>
</dbReference>
<dbReference type="InterPro" id="IPR002692">
    <property type="entry name" value="S45"/>
</dbReference>
<sequence length="779" mass="84521">MSLNESILLSALRGQQPVNDVCRAAGITPAEFAAERDAFLRRHAAPCDRRIAGGVGGKVEILRDRAGVPHVHAGTTTDLYFGLGVAMAEDRLWQMDRLRRRALGRQAEILGPAYAASDIAHLTVGIDQLAEREPAQMDQSTYEVVAAMVAGINRQIETLGAALPIEFRVLDYVPAPFTVSDIVAIARGLWWSLNGRIDRIAAAEAGRLLPTPELRALYRTPEASENLVLGAGALGCGRAVGTDDATGSNNWALAGARTGSGHAVLAGDPHQPFWVPSSWYEFALHGPEENAAGCGHPGLPGLWWGSNGTIAWSLTNNAASTRDLYREEIDPADPARYRDGDTWRRFAEREVEVPVRGEATRRQVIRSTVRGPVVNHMVTAIAAEGDPPLSLRWVGMEHLDDMRALVAIARARDWQGFRDALRDWSVAVFNFVYADAQGNVGYQMAGRVPVRGRITHGFRDAGNPADRWSGKIPFDGLPHAFNPARGYVASANQRIVGDDYPYPIYGAYSQGHRGVRIDEAFAAPGPAGKAASIALQNDVKNARAERTCPHILRLLEGDADPGVAAISAALSGWDHRYTLESPAATVFEAFMALWQRRVLAEHLPARLLDLASQQTGLAVALLEAPDMAYFPAGTQHAARAVARQVHADLRQRLGDDPQAWQWGQVHMAHWRHPVSNAATGEAFDIGPHPVDGGSHTVRNTGGELPPHGAGSGAEYRIVVDFSQPDSFLAVQNIGNSGVPGSPHYQDQFLPWIRGEYHVVHLRREDVERACEATTLIEPG</sequence>
<keyword evidence="6" id="KW-0106">Calcium</keyword>
<feature type="active site" description="Nucleophile" evidence="5">
    <location>
        <position position="248"/>
    </location>
</feature>
<dbReference type="SUPFAM" id="SSF56235">
    <property type="entry name" value="N-terminal nucleophile aminohydrolases (Ntn hydrolases)"/>
    <property type="match status" value="1"/>
</dbReference>
<dbReference type="GO" id="GO:0046872">
    <property type="term" value="F:metal ion binding"/>
    <property type="evidence" value="ECO:0007669"/>
    <property type="project" value="UniProtKB-KW"/>
</dbReference>
<dbReference type="PANTHER" id="PTHR34218:SF3">
    <property type="entry name" value="ACYL-HOMOSERINE LACTONE ACYLASE PVDQ"/>
    <property type="match status" value="1"/>
</dbReference>
<dbReference type="GO" id="GO:0016811">
    <property type="term" value="F:hydrolase activity, acting on carbon-nitrogen (but not peptide) bonds, in linear amides"/>
    <property type="evidence" value="ECO:0007669"/>
    <property type="project" value="InterPro"/>
</dbReference>
<keyword evidence="3" id="KW-0378">Hydrolase</keyword>
<dbReference type="InterPro" id="IPR014395">
    <property type="entry name" value="Pen/GL7ACA/AHL_acylase"/>
</dbReference>
<dbReference type="EMBL" id="JAPDNT010000007">
    <property type="protein sequence ID" value="MCW3475284.1"/>
    <property type="molecule type" value="Genomic_DNA"/>
</dbReference>
<dbReference type="InterPro" id="IPR043147">
    <property type="entry name" value="Penicillin_amidase_A-knob"/>
</dbReference>
<dbReference type="Proteomes" id="UP001165679">
    <property type="component" value="Unassembled WGS sequence"/>
</dbReference>